<evidence type="ECO:0000256" key="4">
    <source>
        <dbReference type="ARBA" id="ARBA00022692"/>
    </source>
</evidence>
<evidence type="ECO:0000256" key="6">
    <source>
        <dbReference type="ARBA" id="ARBA00023136"/>
    </source>
</evidence>
<keyword evidence="4 7" id="KW-0812">Transmembrane</keyword>
<dbReference type="PROSITE" id="PS50928">
    <property type="entry name" value="ABC_TM1"/>
    <property type="match status" value="1"/>
</dbReference>
<dbReference type="InterPro" id="IPR035906">
    <property type="entry name" value="MetI-like_sf"/>
</dbReference>
<keyword evidence="6 7" id="KW-0472">Membrane</keyword>
<comment type="subcellular location">
    <subcellularLocation>
        <location evidence="1 7">Cell membrane</location>
        <topology evidence="1 7">Multi-pass membrane protein</topology>
    </subcellularLocation>
</comment>
<reference evidence="9 10" key="1">
    <citation type="submission" date="2020-03" db="EMBL/GenBank/DDBJ databases">
        <title>Roseomonas selenitidurans sp. nov. isolated from urban soil.</title>
        <authorList>
            <person name="Liu H."/>
        </authorList>
    </citation>
    <scope>NUCLEOTIDE SEQUENCE [LARGE SCALE GENOMIC DNA]</scope>
    <source>
        <strain evidence="9 10">BU-1</strain>
    </source>
</reference>
<keyword evidence="2 7" id="KW-0813">Transport</keyword>
<evidence type="ECO:0000256" key="2">
    <source>
        <dbReference type="ARBA" id="ARBA00022448"/>
    </source>
</evidence>
<dbReference type="CDD" id="cd06261">
    <property type="entry name" value="TM_PBP2"/>
    <property type="match status" value="1"/>
</dbReference>
<evidence type="ECO:0000256" key="1">
    <source>
        <dbReference type="ARBA" id="ARBA00004651"/>
    </source>
</evidence>
<feature type="transmembrane region" description="Helical" evidence="7">
    <location>
        <begin position="257"/>
        <end position="276"/>
    </location>
</feature>
<comment type="similarity">
    <text evidence="7">Belongs to the binding-protein-dependent transport system permease family.</text>
</comment>
<feature type="transmembrane region" description="Helical" evidence="7">
    <location>
        <begin position="20"/>
        <end position="44"/>
    </location>
</feature>
<gene>
    <name evidence="9" type="ORF">HEQ75_09650</name>
</gene>
<evidence type="ECO:0000259" key="8">
    <source>
        <dbReference type="PROSITE" id="PS50928"/>
    </source>
</evidence>
<proteinExistence type="inferred from homology"/>
<dbReference type="Gene3D" id="1.10.3720.10">
    <property type="entry name" value="MetI-like"/>
    <property type="match status" value="1"/>
</dbReference>
<evidence type="ECO:0000256" key="5">
    <source>
        <dbReference type="ARBA" id="ARBA00022989"/>
    </source>
</evidence>
<feature type="transmembrane region" description="Helical" evidence="7">
    <location>
        <begin position="91"/>
        <end position="124"/>
    </location>
</feature>
<dbReference type="InterPro" id="IPR050366">
    <property type="entry name" value="BP-dependent_transpt_permease"/>
</dbReference>
<dbReference type="Pfam" id="PF00528">
    <property type="entry name" value="BPD_transp_1"/>
    <property type="match status" value="1"/>
</dbReference>
<comment type="caution">
    <text evidence="9">The sequence shown here is derived from an EMBL/GenBank/DDBJ whole genome shotgun (WGS) entry which is preliminary data.</text>
</comment>
<organism evidence="9 10">
    <name type="scientific">Falsiroseomonas selenitidurans</name>
    <dbReference type="NCBI Taxonomy" id="2716335"/>
    <lineage>
        <taxon>Bacteria</taxon>
        <taxon>Pseudomonadati</taxon>
        <taxon>Pseudomonadota</taxon>
        <taxon>Alphaproteobacteria</taxon>
        <taxon>Acetobacterales</taxon>
        <taxon>Roseomonadaceae</taxon>
        <taxon>Falsiroseomonas</taxon>
    </lineage>
</organism>
<dbReference type="InterPro" id="IPR000515">
    <property type="entry name" value="MetI-like"/>
</dbReference>
<protein>
    <submittedName>
        <fullName evidence="9">ABC transporter permease</fullName>
    </submittedName>
</protein>
<accession>A0ABX1E5U3</accession>
<dbReference type="SUPFAM" id="SSF161098">
    <property type="entry name" value="MetI-like"/>
    <property type="match status" value="1"/>
</dbReference>
<evidence type="ECO:0000313" key="9">
    <source>
        <dbReference type="EMBL" id="NKC31122.1"/>
    </source>
</evidence>
<keyword evidence="10" id="KW-1185">Reference proteome</keyword>
<dbReference type="EMBL" id="JAAVNE010000012">
    <property type="protein sequence ID" value="NKC31122.1"/>
    <property type="molecule type" value="Genomic_DNA"/>
</dbReference>
<keyword evidence="3" id="KW-1003">Cell membrane</keyword>
<dbReference type="Proteomes" id="UP000787635">
    <property type="component" value="Unassembled WGS sequence"/>
</dbReference>
<evidence type="ECO:0000256" key="7">
    <source>
        <dbReference type="RuleBase" id="RU363032"/>
    </source>
</evidence>
<sequence length="290" mass="29354">MAGALSATPADRARGLGGWLAAWLGGWGQLGLAITVLAVAVALLGPALSPFDPLAPSGRRLQPPTAEHWLGLDALGRDVLSRLITGTQISIAVGIAATLLAFALGAGIGLLACAIGGPVAGLFLGAMDLLRTLPSILLALVLVAAIGTGTGPVTFALGLAFAPVFARVARAGYLREMGAGYVTAARGLGASRVRLVLVHAAPNLVGPLLTQAAIILPRVITKEAVLSFFGVGAAPEAPTWGRLIAEGTRFVERAPHLVLAPVLALAVVTLGLSLLGDATRRRLDPNRVAG</sequence>
<name>A0ABX1E5U3_9PROT</name>
<feature type="domain" description="ABC transmembrane type-1" evidence="8">
    <location>
        <begin position="87"/>
        <end position="276"/>
    </location>
</feature>
<feature type="transmembrane region" description="Helical" evidence="7">
    <location>
        <begin position="136"/>
        <end position="165"/>
    </location>
</feature>
<dbReference type="PANTHER" id="PTHR43386">
    <property type="entry name" value="OLIGOPEPTIDE TRANSPORT SYSTEM PERMEASE PROTEIN APPC"/>
    <property type="match status" value="1"/>
</dbReference>
<evidence type="ECO:0000256" key="3">
    <source>
        <dbReference type="ARBA" id="ARBA00022475"/>
    </source>
</evidence>
<keyword evidence="5 7" id="KW-1133">Transmembrane helix</keyword>
<evidence type="ECO:0000313" key="10">
    <source>
        <dbReference type="Proteomes" id="UP000787635"/>
    </source>
</evidence>
<dbReference type="PANTHER" id="PTHR43386:SF25">
    <property type="entry name" value="PEPTIDE ABC TRANSPORTER PERMEASE PROTEIN"/>
    <property type="match status" value="1"/>
</dbReference>